<reference evidence="2" key="1">
    <citation type="submission" date="2016-08" db="EMBL/GenBank/DDBJ databases">
        <title>Complete Genome Seqeunce of Paenibacillus sp. nov. IHBB 9852 from high altitute lake of Indian trans-Himalayas.</title>
        <authorList>
            <person name="Kiran S."/>
            <person name="Swarnkar M.K."/>
            <person name="Rana A."/>
            <person name="Tewari R."/>
            <person name="Gulati A."/>
        </authorList>
    </citation>
    <scope>NUCLEOTIDE SEQUENCE [LARGE SCALE GENOMIC DNA]</scope>
    <source>
        <strain evidence="2">IHBB 9852</strain>
    </source>
</reference>
<dbReference type="SUPFAM" id="SSF54427">
    <property type="entry name" value="NTF2-like"/>
    <property type="match status" value="1"/>
</dbReference>
<dbReference type="InterPro" id="IPR032710">
    <property type="entry name" value="NTF2-like_dom_sf"/>
</dbReference>
<proteinExistence type="predicted"/>
<dbReference type="KEGG" id="pib:BBD41_23365"/>
<name>A0A1B2E9Y2_9BACL</name>
<accession>A0A1B2E9Y2</accession>
<organism evidence="2">
    <name type="scientific">Paenibacillus ihbetae</name>
    <dbReference type="NCBI Taxonomy" id="1870820"/>
    <lineage>
        <taxon>Bacteria</taxon>
        <taxon>Bacillati</taxon>
        <taxon>Bacillota</taxon>
        <taxon>Bacilli</taxon>
        <taxon>Bacillales</taxon>
        <taxon>Paenibacillaceae</taxon>
        <taxon>Paenibacillus</taxon>
    </lineage>
</organism>
<evidence type="ECO:0000313" key="2">
    <source>
        <dbReference type="EMBL" id="ANY76692.1"/>
    </source>
</evidence>
<evidence type="ECO:0000259" key="1">
    <source>
        <dbReference type="Pfam" id="PF12680"/>
    </source>
</evidence>
<dbReference type="EMBL" id="CP016809">
    <property type="protein sequence ID" value="ANY76692.1"/>
    <property type="molecule type" value="Genomic_DNA"/>
</dbReference>
<sequence>MGDVQIQSLIENYLDAYNSFDIEGMIRLLHDDIEFRNVHNGVVDTETKGIEHFRALAEQSLTIFSQRCQTMKKITITGDKAEIEVDYEGVLAVDLPNGMKAGESLKLTGRSIFLVQDDKLRVIEDYS</sequence>
<feature type="domain" description="SnoaL-like" evidence="1">
    <location>
        <begin position="10"/>
        <end position="120"/>
    </location>
</feature>
<dbReference type="Gene3D" id="3.10.450.50">
    <property type="match status" value="1"/>
</dbReference>
<gene>
    <name evidence="2" type="ORF">BBD41_23365</name>
</gene>
<dbReference type="RefSeq" id="WP_099480762.1">
    <property type="nucleotide sequence ID" value="NZ_CP016809.1"/>
</dbReference>
<dbReference type="InterPro" id="IPR037401">
    <property type="entry name" value="SnoaL-like"/>
</dbReference>
<protein>
    <recommendedName>
        <fullName evidence="1">SnoaL-like domain-containing protein</fullName>
    </recommendedName>
</protein>
<dbReference type="Pfam" id="PF12680">
    <property type="entry name" value="SnoaL_2"/>
    <property type="match status" value="1"/>
</dbReference>
<dbReference type="AlphaFoldDB" id="A0A1B2E9Y2"/>